<evidence type="ECO:0000313" key="2">
    <source>
        <dbReference type="Proteomes" id="UP000826195"/>
    </source>
</evidence>
<reference evidence="1 2" key="1">
    <citation type="journal article" date="2021" name="J. Hered.">
        <title>A chromosome-level genome assembly of the parasitoid wasp, Cotesia glomerata (Hymenoptera: Braconidae).</title>
        <authorList>
            <person name="Pinto B.J."/>
            <person name="Weis J.J."/>
            <person name="Gamble T."/>
            <person name="Ode P.J."/>
            <person name="Paul R."/>
            <person name="Zaspel J.M."/>
        </authorList>
    </citation>
    <scope>NUCLEOTIDE SEQUENCE [LARGE SCALE GENOMIC DNA]</scope>
    <source>
        <strain evidence="1">CgM1</strain>
    </source>
</reference>
<dbReference type="AlphaFoldDB" id="A0AAV7J5L1"/>
<protein>
    <submittedName>
        <fullName evidence="1">Uncharacterized protein</fullName>
    </submittedName>
</protein>
<name>A0AAV7J5L1_COTGL</name>
<keyword evidence="2" id="KW-1185">Reference proteome</keyword>
<sequence>MYGMPLCSSPIPLFSQAPDQNESLDVLEDNGRYKHTRTNPAAGSFARKVVSGTPHDSCLVFVDAVTELHWIGSPN</sequence>
<accession>A0AAV7J5L1</accession>
<gene>
    <name evidence="1" type="ORF">KQX54_007672</name>
</gene>
<dbReference type="Proteomes" id="UP000826195">
    <property type="component" value="Unassembled WGS sequence"/>
</dbReference>
<comment type="caution">
    <text evidence="1">The sequence shown here is derived from an EMBL/GenBank/DDBJ whole genome shotgun (WGS) entry which is preliminary data.</text>
</comment>
<dbReference type="EMBL" id="JAHXZJ010000001">
    <property type="protein sequence ID" value="KAH0567212.1"/>
    <property type="molecule type" value="Genomic_DNA"/>
</dbReference>
<organism evidence="1 2">
    <name type="scientific">Cotesia glomerata</name>
    <name type="common">Lepidopteran parasitic wasp</name>
    <name type="synonym">Apanteles glomeratus</name>
    <dbReference type="NCBI Taxonomy" id="32391"/>
    <lineage>
        <taxon>Eukaryota</taxon>
        <taxon>Metazoa</taxon>
        <taxon>Ecdysozoa</taxon>
        <taxon>Arthropoda</taxon>
        <taxon>Hexapoda</taxon>
        <taxon>Insecta</taxon>
        <taxon>Pterygota</taxon>
        <taxon>Neoptera</taxon>
        <taxon>Endopterygota</taxon>
        <taxon>Hymenoptera</taxon>
        <taxon>Apocrita</taxon>
        <taxon>Ichneumonoidea</taxon>
        <taxon>Braconidae</taxon>
        <taxon>Microgastrinae</taxon>
        <taxon>Cotesia</taxon>
    </lineage>
</organism>
<evidence type="ECO:0000313" key="1">
    <source>
        <dbReference type="EMBL" id="KAH0567212.1"/>
    </source>
</evidence>
<proteinExistence type="predicted"/>